<evidence type="ECO:0000313" key="3">
    <source>
        <dbReference type="Proteomes" id="UP000664534"/>
    </source>
</evidence>
<dbReference type="Proteomes" id="UP000664534">
    <property type="component" value="Unassembled WGS sequence"/>
</dbReference>
<sequence length="432" mass="47398">MEAVDDRLKQLEKIESRLYLEKDATIRSRAQENEQLQLTRQEEDRDFLETLRARDEEEDDLRRKRRVLSRSSLGPLMEKFRYDETQDSTVVDNGPVTRSKTKVKRSANHTVLSSSSTRKNYGLPTAHDSQGRDLFTRPSDGKLVYLHCCVPGCGRTDFPNVMALRNHVSSPKGLHKINGMIISNIQAIEVCGQVAPGQGEPPSTARDQPYGTVAVANTTHADVLPSPPTGSDEYQLQSKASSQSLSDTEARFGAGLSKRLEPSKAQDLDRVYRTRSWNNGSQTDPIRAAKAAEVFNGFLSSDSEESDDESEGSLEDQKTSADRIDQHKAANRTTNPSTRLGAGATSGKTDVKATGGDSALAVVAVDEQVIKQECSTSPTLHPSLLLKQSERLPSPKTLVVAHKRANSAPPITPPAITKRLRISDENLEVLKA</sequence>
<feature type="compositionally biased region" description="Basic and acidic residues" evidence="1">
    <location>
        <begin position="258"/>
        <end position="267"/>
    </location>
</feature>
<feature type="region of interest" description="Disordered" evidence="1">
    <location>
        <begin position="220"/>
        <end position="267"/>
    </location>
</feature>
<proteinExistence type="predicted"/>
<keyword evidence="3" id="KW-1185">Reference proteome</keyword>
<feature type="compositionally biased region" description="Low complexity" evidence="1">
    <location>
        <begin position="235"/>
        <end position="246"/>
    </location>
</feature>
<dbReference type="OrthoDB" id="5431097at2759"/>
<dbReference type="AlphaFoldDB" id="A0A8H3G271"/>
<reference evidence="2" key="1">
    <citation type="submission" date="2021-03" db="EMBL/GenBank/DDBJ databases">
        <authorList>
            <person name="Tagirdzhanova G."/>
        </authorList>
    </citation>
    <scope>NUCLEOTIDE SEQUENCE</scope>
</reference>
<feature type="compositionally biased region" description="Acidic residues" evidence="1">
    <location>
        <begin position="302"/>
        <end position="314"/>
    </location>
</feature>
<protein>
    <submittedName>
        <fullName evidence="2">Uncharacterized protein</fullName>
    </submittedName>
</protein>
<dbReference type="EMBL" id="CAJPDT010000062">
    <property type="protein sequence ID" value="CAF9931761.1"/>
    <property type="molecule type" value="Genomic_DNA"/>
</dbReference>
<organism evidence="2 3">
    <name type="scientific">Imshaugia aleurites</name>
    <dbReference type="NCBI Taxonomy" id="172621"/>
    <lineage>
        <taxon>Eukaryota</taxon>
        <taxon>Fungi</taxon>
        <taxon>Dikarya</taxon>
        <taxon>Ascomycota</taxon>
        <taxon>Pezizomycotina</taxon>
        <taxon>Lecanoromycetes</taxon>
        <taxon>OSLEUM clade</taxon>
        <taxon>Lecanoromycetidae</taxon>
        <taxon>Lecanorales</taxon>
        <taxon>Lecanorineae</taxon>
        <taxon>Parmeliaceae</taxon>
        <taxon>Imshaugia</taxon>
    </lineage>
</organism>
<name>A0A8H3G271_9LECA</name>
<feature type="compositionally biased region" description="Basic and acidic residues" evidence="1">
    <location>
        <begin position="315"/>
        <end position="328"/>
    </location>
</feature>
<accession>A0A8H3G271</accession>
<evidence type="ECO:0000256" key="1">
    <source>
        <dbReference type="SAM" id="MobiDB-lite"/>
    </source>
</evidence>
<gene>
    <name evidence="2" type="ORF">IMSHALPRED_008710</name>
</gene>
<evidence type="ECO:0000313" key="2">
    <source>
        <dbReference type="EMBL" id="CAF9931761.1"/>
    </source>
</evidence>
<comment type="caution">
    <text evidence="2">The sequence shown here is derived from an EMBL/GenBank/DDBJ whole genome shotgun (WGS) entry which is preliminary data.</text>
</comment>
<feature type="region of interest" description="Disordered" evidence="1">
    <location>
        <begin position="300"/>
        <end position="350"/>
    </location>
</feature>